<dbReference type="OrthoDB" id="667577at2759"/>
<evidence type="ECO:0000313" key="3">
    <source>
        <dbReference type="Proteomes" id="UP000799118"/>
    </source>
</evidence>
<gene>
    <name evidence="2" type="ORF">BT96DRAFT_913435</name>
</gene>
<evidence type="ECO:0000256" key="1">
    <source>
        <dbReference type="SAM" id="MobiDB-lite"/>
    </source>
</evidence>
<feature type="compositionally biased region" description="Basic and acidic residues" evidence="1">
    <location>
        <begin position="16"/>
        <end position="27"/>
    </location>
</feature>
<feature type="region of interest" description="Disordered" evidence="1">
    <location>
        <begin position="1"/>
        <end position="121"/>
    </location>
</feature>
<dbReference type="AlphaFoldDB" id="A0A6A4IL93"/>
<dbReference type="Gene3D" id="1.10.30.10">
    <property type="entry name" value="High mobility group box domain"/>
    <property type="match status" value="1"/>
</dbReference>
<organism evidence="2 3">
    <name type="scientific">Gymnopus androsaceus JB14</name>
    <dbReference type="NCBI Taxonomy" id="1447944"/>
    <lineage>
        <taxon>Eukaryota</taxon>
        <taxon>Fungi</taxon>
        <taxon>Dikarya</taxon>
        <taxon>Basidiomycota</taxon>
        <taxon>Agaricomycotina</taxon>
        <taxon>Agaricomycetes</taxon>
        <taxon>Agaricomycetidae</taxon>
        <taxon>Agaricales</taxon>
        <taxon>Marasmiineae</taxon>
        <taxon>Omphalotaceae</taxon>
        <taxon>Gymnopus</taxon>
    </lineage>
</organism>
<dbReference type="InterPro" id="IPR036910">
    <property type="entry name" value="HMG_box_dom_sf"/>
</dbReference>
<dbReference type="EMBL" id="ML769388">
    <property type="protein sequence ID" value="KAE9409274.1"/>
    <property type="molecule type" value="Genomic_DNA"/>
</dbReference>
<name>A0A6A4IL93_9AGAR</name>
<dbReference type="Proteomes" id="UP000799118">
    <property type="component" value="Unassembled WGS sequence"/>
</dbReference>
<feature type="compositionally biased region" description="Low complexity" evidence="1">
    <location>
        <begin position="1"/>
        <end position="12"/>
    </location>
</feature>
<keyword evidence="3" id="KW-1185">Reference proteome</keyword>
<evidence type="ECO:0000313" key="2">
    <source>
        <dbReference type="EMBL" id="KAE9409274.1"/>
    </source>
</evidence>
<sequence length="121" mass="12773">MPKAAADSSSKAATKKANDKTTKAPKEKGKRAPTAYNLFCAANMKNWNEANPGKPKECMKAMSEMWKKAPENPKNSGGATTKKSKVPKATASSSPASSSQPTVDDTKENDVPSSDVDIDIA</sequence>
<feature type="compositionally biased region" description="Basic and acidic residues" evidence="1">
    <location>
        <begin position="54"/>
        <end position="71"/>
    </location>
</feature>
<reference evidence="2" key="1">
    <citation type="journal article" date="2019" name="Environ. Microbiol.">
        <title>Fungal ecological strategies reflected in gene transcription - a case study of two litter decomposers.</title>
        <authorList>
            <person name="Barbi F."/>
            <person name="Kohler A."/>
            <person name="Barry K."/>
            <person name="Baskaran P."/>
            <person name="Daum C."/>
            <person name="Fauchery L."/>
            <person name="Ihrmark K."/>
            <person name="Kuo A."/>
            <person name="LaButti K."/>
            <person name="Lipzen A."/>
            <person name="Morin E."/>
            <person name="Grigoriev I.V."/>
            <person name="Henrissat B."/>
            <person name="Lindahl B."/>
            <person name="Martin F."/>
        </authorList>
    </citation>
    <scope>NUCLEOTIDE SEQUENCE</scope>
    <source>
        <strain evidence="2">JB14</strain>
    </source>
</reference>
<dbReference type="CDD" id="cd00084">
    <property type="entry name" value="HMG-box_SF"/>
    <property type="match status" value="1"/>
</dbReference>
<accession>A0A6A4IL93</accession>
<feature type="compositionally biased region" description="Low complexity" evidence="1">
    <location>
        <begin position="87"/>
        <end position="102"/>
    </location>
</feature>
<protein>
    <submittedName>
        <fullName evidence="2">Uncharacterized protein</fullName>
    </submittedName>
</protein>
<proteinExistence type="predicted"/>
<dbReference type="SUPFAM" id="SSF47095">
    <property type="entry name" value="HMG-box"/>
    <property type="match status" value="1"/>
</dbReference>